<dbReference type="Pfam" id="PF01809">
    <property type="entry name" value="YidD"/>
    <property type="match status" value="1"/>
</dbReference>
<dbReference type="Proteomes" id="UP000313849">
    <property type="component" value="Unassembled WGS sequence"/>
</dbReference>
<dbReference type="NCBIfam" id="TIGR00278">
    <property type="entry name" value="membrane protein insertion efficiency factor YidD"/>
    <property type="match status" value="1"/>
</dbReference>
<feature type="compositionally biased region" description="Pro residues" evidence="2">
    <location>
        <begin position="123"/>
        <end position="139"/>
    </location>
</feature>
<keyword evidence="4" id="KW-1185">Reference proteome</keyword>
<reference evidence="3 4" key="1">
    <citation type="submission" date="2019-06" db="EMBL/GenBank/DDBJ databases">
        <title>Draft genome sequence of Miniimonas arenae KCTC 19750T isolated from sea sand.</title>
        <authorList>
            <person name="Park S.-J."/>
        </authorList>
    </citation>
    <scope>NUCLEOTIDE SEQUENCE [LARGE SCALE GENOMIC DNA]</scope>
    <source>
        <strain evidence="3 4">KCTC 19750</strain>
    </source>
</reference>
<dbReference type="RefSeq" id="WP_139986974.1">
    <property type="nucleotide sequence ID" value="NZ_VENP01000028.1"/>
</dbReference>
<evidence type="ECO:0000313" key="3">
    <source>
        <dbReference type="EMBL" id="TNU73987.1"/>
    </source>
</evidence>
<dbReference type="HAMAP" id="MF_00386">
    <property type="entry name" value="UPF0161_YidD"/>
    <property type="match status" value="1"/>
</dbReference>
<dbReference type="PANTHER" id="PTHR33383:SF1">
    <property type="entry name" value="MEMBRANE PROTEIN INSERTION EFFICIENCY FACTOR-RELATED"/>
    <property type="match status" value="1"/>
</dbReference>
<gene>
    <name evidence="3" type="primary">yidD</name>
    <name evidence="3" type="ORF">FH969_08640</name>
</gene>
<evidence type="ECO:0000256" key="1">
    <source>
        <dbReference type="HAMAP-Rule" id="MF_00386"/>
    </source>
</evidence>
<evidence type="ECO:0000313" key="4">
    <source>
        <dbReference type="Proteomes" id="UP000313849"/>
    </source>
</evidence>
<dbReference type="InterPro" id="IPR002696">
    <property type="entry name" value="Membr_insert_effic_factor_YidD"/>
</dbReference>
<name>A0A5C5BD95_9MICO</name>
<evidence type="ECO:0000256" key="2">
    <source>
        <dbReference type="SAM" id="MobiDB-lite"/>
    </source>
</evidence>
<dbReference type="SMART" id="SM01234">
    <property type="entry name" value="Haemolytic"/>
    <property type="match status" value="1"/>
</dbReference>
<comment type="similarity">
    <text evidence="1">Belongs to the UPF0161 family.</text>
</comment>
<feature type="region of interest" description="Disordered" evidence="2">
    <location>
        <begin position="118"/>
        <end position="139"/>
    </location>
</feature>
<comment type="subcellular location">
    <subcellularLocation>
        <location evidence="1">Cell membrane</location>
        <topology evidence="1">Peripheral membrane protein</topology>
        <orientation evidence="1">Cytoplasmic side</orientation>
    </subcellularLocation>
</comment>
<comment type="function">
    <text evidence="1">Could be involved in insertion of integral membrane proteins into the membrane.</text>
</comment>
<comment type="caution">
    <text evidence="3">The sequence shown here is derived from an EMBL/GenBank/DDBJ whole genome shotgun (WGS) entry which is preliminary data.</text>
</comment>
<dbReference type="AlphaFoldDB" id="A0A5C5BD95"/>
<proteinExistence type="inferred from homology"/>
<dbReference type="GO" id="GO:0005886">
    <property type="term" value="C:plasma membrane"/>
    <property type="evidence" value="ECO:0007669"/>
    <property type="project" value="UniProtKB-SubCell"/>
</dbReference>
<keyword evidence="1" id="KW-0472">Membrane</keyword>
<organism evidence="3 4">
    <name type="scientific">Miniimonas arenae</name>
    <dbReference type="NCBI Taxonomy" id="676201"/>
    <lineage>
        <taxon>Bacteria</taxon>
        <taxon>Bacillati</taxon>
        <taxon>Actinomycetota</taxon>
        <taxon>Actinomycetes</taxon>
        <taxon>Micrococcales</taxon>
        <taxon>Beutenbergiaceae</taxon>
        <taxon>Miniimonas</taxon>
    </lineage>
</organism>
<dbReference type="PANTHER" id="PTHR33383">
    <property type="entry name" value="MEMBRANE PROTEIN INSERTION EFFICIENCY FACTOR-RELATED"/>
    <property type="match status" value="1"/>
</dbReference>
<protein>
    <recommendedName>
        <fullName evidence="1">Putative membrane protein insertion efficiency factor</fullName>
    </recommendedName>
</protein>
<sequence>MPHATAHPSDGEPHDAGAPSDVRGVRSQTKDATPSSAARVLVALVRLYQGVVSPWLAPRCRFYPSCSAYAVEALRTRGAAVGFVLAVYRVLRCNPWARGGVDHVPVRGQRWASWDGVVEAPTPTTPTTPAPTPEPPGPA</sequence>
<dbReference type="EMBL" id="VENP01000028">
    <property type="protein sequence ID" value="TNU73987.1"/>
    <property type="molecule type" value="Genomic_DNA"/>
</dbReference>
<dbReference type="OrthoDB" id="9801753at2"/>
<keyword evidence="1" id="KW-1003">Cell membrane</keyword>
<feature type="region of interest" description="Disordered" evidence="2">
    <location>
        <begin position="1"/>
        <end position="31"/>
    </location>
</feature>
<accession>A0A5C5BD95</accession>